<dbReference type="InterPro" id="IPR047057">
    <property type="entry name" value="MerR_fam"/>
</dbReference>
<dbReference type="PANTHER" id="PTHR30204:SF93">
    <property type="entry name" value="HTH MERR-TYPE DOMAIN-CONTAINING PROTEIN"/>
    <property type="match status" value="1"/>
</dbReference>
<feature type="domain" description="HTH merR-type" evidence="3">
    <location>
        <begin position="4"/>
        <end position="72"/>
    </location>
</feature>
<dbReference type="PANTHER" id="PTHR30204">
    <property type="entry name" value="REDOX-CYCLING DRUG-SENSING TRANSCRIPTIONAL ACTIVATOR SOXR"/>
    <property type="match status" value="1"/>
</dbReference>
<sequence length="153" mass="16814">MGAVMKIGELSDRTGVPTRMLRYYEEQGLLAPDRAANGYRSYPESVVQDVQQIRGLLDSGLTTEMIRGILPFLNGPDEIHVHPDCLTPEMSALLTGTIDRIQARIDCLGRNRDRLKAYLAAVRPAEAVGRPEQGVSEAEPSVRPGSVRNKSRA</sequence>
<proteinExistence type="predicted"/>
<evidence type="ECO:0000256" key="1">
    <source>
        <dbReference type="ARBA" id="ARBA00023125"/>
    </source>
</evidence>
<accession>A0ABM7F1D9</accession>
<evidence type="ECO:0000256" key="2">
    <source>
        <dbReference type="SAM" id="MobiDB-lite"/>
    </source>
</evidence>
<dbReference type="PROSITE" id="PS50937">
    <property type="entry name" value="HTH_MERR_2"/>
    <property type="match status" value="1"/>
</dbReference>
<reference evidence="4 5" key="2">
    <citation type="journal article" date="2023" name="ChemBioChem">
        <title>Acyltransferase Domain Exchange between Two Independent Type I Polyketide Synthases in the Same Producer Strain of Macrolide Antibiotics.</title>
        <authorList>
            <person name="Kudo F."/>
            <person name="Kishikawa K."/>
            <person name="Tsuboi K."/>
            <person name="Kido T."/>
            <person name="Usui T."/>
            <person name="Hashimoto J."/>
            <person name="Shin-Ya K."/>
            <person name="Miyanaga A."/>
            <person name="Eguchi T."/>
        </authorList>
    </citation>
    <scope>NUCLEOTIDE SEQUENCE [LARGE SCALE GENOMIC DNA]</scope>
    <source>
        <strain evidence="4 5">A-8890</strain>
    </source>
</reference>
<evidence type="ECO:0000259" key="3">
    <source>
        <dbReference type="PROSITE" id="PS50937"/>
    </source>
</evidence>
<dbReference type="Gene3D" id="1.10.1660.10">
    <property type="match status" value="1"/>
</dbReference>
<dbReference type="SMART" id="SM00422">
    <property type="entry name" value="HTH_MERR"/>
    <property type="match status" value="1"/>
</dbReference>
<dbReference type="EMBL" id="AP018448">
    <property type="protein sequence ID" value="BBC29563.1"/>
    <property type="molecule type" value="Genomic_DNA"/>
</dbReference>
<keyword evidence="1" id="KW-0238">DNA-binding</keyword>
<keyword evidence="5" id="KW-1185">Reference proteome</keyword>
<dbReference type="SUPFAM" id="SSF46955">
    <property type="entry name" value="Putative DNA-binding domain"/>
    <property type="match status" value="1"/>
</dbReference>
<dbReference type="Pfam" id="PF13411">
    <property type="entry name" value="MerR_1"/>
    <property type="match status" value="1"/>
</dbReference>
<feature type="region of interest" description="Disordered" evidence="2">
    <location>
        <begin position="126"/>
        <end position="153"/>
    </location>
</feature>
<evidence type="ECO:0000313" key="5">
    <source>
        <dbReference type="Proteomes" id="UP001321542"/>
    </source>
</evidence>
<dbReference type="Proteomes" id="UP001321542">
    <property type="component" value="Chromosome"/>
</dbReference>
<gene>
    <name evidence="4" type="ORF">SGFS_008570</name>
</gene>
<reference evidence="4 5" key="1">
    <citation type="journal article" date="2010" name="ChemBioChem">
        <title>Cloning and characterization of the biosynthetic gene cluster of 16-membered macrolide antibiotic FD-891: involvement of a dual functional cytochrome P450 monooxygenase catalyzing epoxidation and hydroxylation.</title>
        <authorList>
            <person name="Kudo F."/>
            <person name="Motegi A."/>
            <person name="Mizoue K."/>
            <person name="Eguchi T."/>
        </authorList>
    </citation>
    <scope>NUCLEOTIDE SEQUENCE [LARGE SCALE GENOMIC DNA]</scope>
    <source>
        <strain evidence="4 5">A-8890</strain>
    </source>
</reference>
<name>A0ABM7F1D9_9ACTN</name>
<organism evidence="4 5">
    <name type="scientific">Streptomyces graminofaciens</name>
    <dbReference type="NCBI Taxonomy" id="68212"/>
    <lineage>
        <taxon>Bacteria</taxon>
        <taxon>Bacillati</taxon>
        <taxon>Actinomycetota</taxon>
        <taxon>Actinomycetes</taxon>
        <taxon>Kitasatosporales</taxon>
        <taxon>Streptomycetaceae</taxon>
        <taxon>Streptomyces</taxon>
    </lineage>
</organism>
<evidence type="ECO:0000313" key="4">
    <source>
        <dbReference type="EMBL" id="BBC29563.1"/>
    </source>
</evidence>
<dbReference type="PRINTS" id="PR00040">
    <property type="entry name" value="HTHMERR"/>
</dbReference>
<dbReference type="CDD" id="cd01282">
    <property type="entry name" value="HTH_MerR-like_sg3"/>
    <property type="match status" value="1"/>
</dbReference>
<dbReference type="InterPro" id="IPR009061">
    <property type="entry name" value="DNA-bd_dom_put_sf"/>
</dbReference>
<protein>
    <recommendedName>
        <fullName evidence="3">HTH merR-type domain-containing protein</fullName>
    </recommendedName>
</protein>
<dbReference type="InterPro" id="IPR000551">
    <property type="entry name" value="MerR-type_HTH_dom"/>
</dbReference>